<feature type="transmembrane region" description="Helical" evidence="8">
    <location>
        <begin position="250"/>
        <end position="269"/>
    </location>
</feature>
<evidence type="ECO:0000256" key="7">
    <source>
        <dbReference type="ARBA" id="ARBA00023136"/>
    </source>
</evidence>
<dbReference type="RefSeq" id="WP_062941796.1">
    <property type="nucleotide sequence ID" value="NZ_CP171849.1"/>
</dbReference>
<feature type="transmembrane region" description="Helical" evidence="8">
    <location>
        <begin position="21"/>
        <end position="41"/>
    </location>
</feature>
<dbReference type="Pfam" id="PF02653">
    <property type="entry name" value="BPD_transp_2"/>
    <property type="match status" value="1"/>
</dbReference>
<dbReference type="PANTHER" id="PTHR32196:SF21">
    <property type="entry name" value="ABC TRANSPORTER PERMEASE PROTEIN YPHD-RELATED"/>
    <property type="match status" value="1"/>
</dbReference>
<evidence type="ECO:0000256" key="8">
    <source>
        <dbReference type="SAM" id="Phobius"/>
    </source>
</evidence>
<keyword evidence="2" id="KW-0813">Transport</keyword>
<evidence type="ECO:0000256" key="1">
    <source>
        <dbReference type="ARBA" id="ARBA00004651"/>
    </source>
</evidence>
<feature type="transmembrane region" description="Helical" evidence="8">
    <location>
        <begin position="217"/>
        <end position="244"/>
    </location>
</feature>
<evidence type="ECO:0000256" key="6">
    <source>
        <dbReference type="ARBA" id="ARBA00022989"/>
    </source>
</evidence>
<reference evidence="9" key="1">
    <citation type="submission" date="2016-03" db="EMBL/GenBank/DDBJ databases">
        <title>Microsymbionts genomes from the relict species Vavilovia formosa.</title>
        <authorList>
            <person name="Chirak E."/>
            <person name="Kimeklis A."/>
            <person name="Kopat V."/>
            <person name="Andronov E."/>
        </authorList>
    </citation>
    <scope>NUCLEOTIDE SEQUENCE [LARGE SCALE GENOMIC DNA]</scope>
    <source>
        <strain evidence="9">Vaf12</strain>
    </source>
</reference>
<organism evidence="9">
    <name type="scientific">Rhizobium leguminosarum</name>
    <dbReference type="NCBI Taxonomy" id="384"/>
    <lineage>
        <taxon>Bacteria</taxon>
        <taxon>Pseudomonadati</taxon>
        <taxon>Pseudomonadota</taxon>
        <taxon>Alphaproteobacteria</taxon>
        <taxon>Hyphomicrobiales</taxon>
        <taxon>Rhizobiaceae</taxon>
        <taxon>Rhizobium/Agrobacterium group</taxon>
        <taxon>Rhizobium</taxon>
    </lineage>
</organism>
<keyword evidence="7 8" id="KW-0472">Membrane</keyword>
<dbReference type="EMBL" id="LVYU01000084">
    <property type="protein sequence ID" value="KZB00828.1"/>
    <property type="molecule type" value="Genomic_DNA"/>
</dbReference>
<dbReference type="CDD" id="cd06579">
    <property type="entry name" value="TM_PBP1_transp_AraH_like"/>
    <property type="match status" value="1"/>
</dbReference>
<feature type="transmembrane region" description="Helical" evidence="8">
    <location>
        <begin position="169"/>
        <end position="196"/>
    </location>
</feature>
<comment type="subcellular location">
    <subcellularLocation>
        <location evidence="1">Cell membrane</location>
        <topology evidence="1">Multi-pass membrane protein</topology>
    </subcellularLocation>
</comment>
<evidence type="ECO:0000256" key="5">
    <source>
        <dbReference type="ARBA" id="ARBA00022692"/>
    </source>
</evidence>
<protein>
    <submittedName>
        <fullName evidence="9">Branched-chain amino acid ABC transporter permease</fullName>
    </submittedName>
</protein>
<dbReference type="GO" id="GO:0005886">
    <property type="term" value="C:plasma membrane"/>
    <property type="evidence" value="ECO:0007669"/>
    <property type="project" value="UniProtKB-SubCell"/>
</dbReference>
<evidence type="ECO:0000256" key="2">
    <source>
        <dbReference type="ARBA" id="ARBA00022448"/>
    </source>
</evidence>
<evidence type="ECO:0000256" key="3">
    <source>
        <dbReference type="ARBA" id="ARBA00022475"/>
    </source>
</evidence>
<name>A0A154IL26_RHILE</name>
<evidence type="ECO:0000256" key="4">
    <source>
        <dbReference type="ARBA" id="ARBA00022519"/>
    </source>
</evidence>
<dbReference type="AlphaFoldDB" id="A0A154IL26"/>
<keyword evidence="5 8" id="KW-0812">Transmembrane</keyword>
<gene>
    <name evidence="9" type="ORF">A4A59_16115</name>
</gene>
<keyword evidence="3" id="KW-1003">Cell membrane</keyword>
<feature type="transmembrane region" description="Helical" evidence="8">
    <location>
        <begin position="281"/>
        <end position="300"/>
    </location>
</feature>
<keyword evidence="6 8" id="KW-1133">Transmembrane helix</keyword>
<feature type="transmembrane region" description="Helical" evidence="8">
    <location>
        <begin position="53"/>
        <end position="72"/>
    </location>
</feature>
<evidence type="ECO:0000313" key="9">
    <source>
        <dbReference type="EMBL" id="KZB00828.1"/>
    </source>
</evidence>
<dbReference type="InterPro" id="IPR001851">
    <property type="entry name" value="ABC_transp_permease"/>
</dbReference>
<proteinExistence type="predicted"/>
<comment type="caution">
    <text evidence="9">The sequence shown here is derived from an EMBL/GenBank/DDBJ whole genome shotgun (WGS) entry which is preliminary data.</text>
</comment>
<dbReference type="GO" id="GO:0022857">
    <property type="term" value="F:transmembrane transporter activity"/>
    <property type="evidence" value="ECO:0007669"/>
    <property type="project" value="InterPro"/>
</dbReference>
<keyword evidence="4" id="KW-0997">Cell inner membrane</keyword>
<sequence length="333" mass="33500">MSLQTPLPATIGLPRLIAGGLVRYGLILALVAVFAAFSVATPTFLTPANLQSILVNNFTLLAIVSIAMTFAVASGGIDLSVGTAMDFASFAFVSLVLAGQPAAVAALAGLAAGAFVGAFNALLISGIGVSPFLATLGTLFIGRSVQQLLTNGGNPVYLPPNGVPEAFRFLGHGTIAGFPVPLAAAIVVIAAAAVVFARTRFGRVILSIGIQSGVVRYSGIAAPAHVAVTFILVGLIAAIAGLILTATVTTYIPTSGNAFLLNAIGATFIGTTLSPLGRPNVGGTVLGALLLSIVANGLLLTDLNFYWQQVGTGTLIFAVLALSFINRKAAGAA</sequence>
<accession>A0A154IL26</accession>
<dbReference type="PANTHER" id="PTHR32196">
    <property type="entry name" value="ABC TRANSPORTER PERMEASE PROTEIN YPHD-RELATED-RELATED"/>
    <property type="match status" value="1"/>
</dbReference>
<feature type="transmembrane region" description="Helical" evidence="8">
    <location>
        <begin position="306"/>
        <end position="325"/>
    </location>
</feature>